<dbReference type="OrthoDB" id="10576398at2759"/>
<gene>
    <name evidence="1" type="ORF">M422DRAFT_264729</name>
</gene>
<protein>
    <submittedName>
        <fullName evidence="1">Unplaced genomic scaffold SPHSTscaffold_139, whole genome shotgun sequence</fullName>
    </submittedName>
</protein>
<evidence type="ECO:0000313" key="2">
    <source>
        <dbReference type="Proteomes" id="UP000054279"/>
    </source>
</evidence>
<organism evidence="1 2">
    <name type="scientific">Sphaerobolus stellatus (strain SS14)</name>
    <dbReference type="NCBI Taxonomy" id="990650"/>
    <lineage>
        <taxon>Eukaryota</taxon>
        <taxon>Fungi</taxon>
        <taxon>Dikarya</taxon>
        <taxon>Basidiomycota</taxon>
        <taxon>Agaricomycotina</taxon>
        <taxon>Agaricomycetes</taxon>
        <taxon>Phallomycetidae</taxon>
        <taxon>Geastrales</taxon>
        <taxon>Sphaerobolaceae</taxon>
        <taxon>Sphaerobolus</taxon>
    </lineage>
</organism>
<proteinExistence type="predicted"/>
<dbReference type="EMBL" id="KN837214">
    <property type="protein sequence ID" value="KIJ33337.1"/>
    <property type="molecule type" value="Genomic_DNA"/>
</dbReference>
<dbReference type="AlphaFoldDB" id="A0A0C9UVN4"/>
<sequence>MPTLHTRRLRGFCLRFTSHPSKPDNPKRAVLDSSTGLLRFTTAQFANLKSLFFTIGGTTFELTANAQA</sequence>
<dbReference type="HOGENOM" id="CLU_2795594_0_0_1"/>
<dbReference type="Proteomes" id="UP000054279">
    <property type="component" value="Unassembled WGS sequence"/>
</dbReference>
<reference evidence="1 2" key="1">
    <citation type="submission" date="2014-06" db="EMBL/GenBank/DDBJ databases">
        <title>Evolutionary Origins and Diversification of the Mycorrhizal Mutualists.</title>
        <authorList>
            <consortium name="DOE Joint Genome Institute"/>
            <consortium name="Mycorrhizal Genomics Consortium"/>
            <person name="Kohler A."/>
            <person name="Kuo A."/>
            <person name="Nagy L.G."/>
            <person name="Floudas D."/>
            <person name="Copeland A."/>
            <person name="Barry K.W."/>
            <person name="Cichocki N."/>
            <person name="Veneault-Fourrey C."/>
            <person name="LaButti K."/>
            <person name="Lindquist E.A."/>
            <person name="Lipzen A."/>
            <person name="Lundell T."/>
            <person name="Morin E."/>
            <person name="Murat C."/>
            <person name="Riley R."/>
            <person name="Ohm R."/>
            <person name="Sun H."/>
            <person name="Tunlid A."/>
            <person name="Henrissat B."/>
            <person name="Grigoriev I.V."/>
            <person name="Hibbett D.S."/>
            <person name="Martin F."/>
        </authorList>
    </citation>
    <scope>NUCLEOTIDE SEQUENCE [LARGE SCALE GENOMIC DNA]</scope>
    <source>
        <strain evidence="1 2">SS14</strain>
    </source>
</reference>
<keyword evidence="2" id="KW-1185">Reference proteome</keyword>
<accession>A0A0C9UVN4</accession>
<name>A0A0C9UVN4_SPHS4</name>
<evidence type="ECO:0000313" key="1">
    <source>
        <dbReference type="EMBL" id="KIJ33337.1"/>
    </source>
</evidence>